<evidence type="ECO:0000313" key="3">
    <source>
        <dbReference type="Proteomes" id="UP000657918"/>
    </source>
</evidence>
<dbReference type="AlphaFoldDB" id="A0A835N558"/>
<dbReference type="PANTHER" id="PTHR22844">
    <property type="entry name" value="F-BOX AND WD40 DOMAIN PROTEIN"/>
    <property type="match status" value="1"/>
</dbReference>
<dbReference type="InterPro" id="IPR001680">
    <property type="entry name" value="WD40_rpt"/>
</dbReference>
<dbReference type="Proteomes" id="UP000657918">
    <property type="component" value="Unassembled WGS sequence"/>
</dbReference>
<keyword evidence="3" id="KW-1185">Reference proteome</keyword>
<dbReference type="EMBL" id="JADGMS010000003">
    <property type="protein sequence ID" value="KAF9686410.1"/>
    <property type="molecule type" value="Genomic_DNA"/>
</dbReference>
<dbReference type="OrthoDB" id="674604at2759"/>
<dbReference type="PROSITE" id="PS50082">
    <property type="entry name" value="WD_REPEATS_2"/>
    <property type="match status" value="1"/>
</dbReference>
<evidence type="ECO:0000256" key="1">
    <source>
        <dbReference type="PROSITE-ProRule" id="PRU00221"/>
    </source>
</evidence>
<name>A0A835N558_9ROSI</name>
<proteinExistence type="predicted"/>
<dbReference type="SUPFAM" id="SSF50978">
    <property type="entry name" value="WD40 repeat-like"/>
    <property type="match status" value="1"/>
</dbReference>
<feature type="repeat" description="WD" evidence="1">
    <location>
        <begin position="543"/>
        <end position="573"/>
    </location>
</feature>
<evidence type="ECO:0000313" key="2">
    <source>
        <dbReference type="EMBL" id="KAF9686410.1"/>
    </source>
</evidence>
<sequence>MATLISGRTTLNPNAPLFIPNAYRQVEDFSPEWWELVKTSTWFRDFWLSQHPEESFDGNAGADDDDLTDFLPEDMDVEEEIPNLEAQFEEMVKLAEAEEKIDSSAAYLKVERRPLNGPKHSKISQGKKSKISKNPYKVPNEATTLRCCQAHRTAHSPASLKEMLDSFKVAFVATSLALSRVNPELGLISMVMVPSHLICIEEAGWRSGLGASTFLEAASNKTSHCTSMDLFVSEITTPSTPLLFAAATSTIGTSTSSSDSICSSEDSPATSFRFELQDVECHDYPSKSLSGAYSYRPLAVLSGHIGSVSCLALCGEFILSASQGKDIIVWQQPDLRLFTKFGQGAGSVKALVTVGSKVFTAHQDSRIRVWKVSRRSENVFRLVDTLPTTKDYLGKFMKQSNYVQTRRHHKKLWIEHADSISCLTVFDGLVYSGSWDKTLKVWRISDLKCLESIKAHDDAINGLVACKGIVYSASADGKIKAWGREGRNSHSLKGILEGHKDVSLNSVIISDDGKWVYGGASDGFVMGWEGSQDFLSWKLVSETKAHKMAVLCMCLTGGFLFSGSADKSIRIWKREAFGKLSKVGVINGHEGPVKCLQASPNNVGSGFLLYSGGLDKSLRASPAVVTNFNGSVASCHCGFPDLLQPAL</sequence>
<dbReference type="PANTHER" id="PTHR22844:SF340">
    <property type="entry name" value="OS01G0946100 PROTEIN"/>
    <property type="match status" value="1"/>
</dbReference>
<dbReference type="SMART" id="SM00320">
    <property type="entry name" value="WD40"/>
    <property type="match status" value="7"/>
</dbReference>
<gene>
    <name evidence="2" type="ORF">SADUNF_Sadunf03G0155700</name>
</gene>
<accession>A0A835N558</accession>
<comment type="caution">
    <text evidence="2">The sequence shown here is derived from an EMBL/GenBank/DDBJ whole genome shotgun (WGS) entry which is preliminary data.</text>
</comment>
<keyword evidence="1" id="KW-0853">WD repeat</keyword>
<dbReference type="InterPro" id="IPR015943">
    <property type="entry name" value="WD40/YVTN_repeat-like_dom_sf"/>
</dbReference>
<dbReference type="CDD" id="cd00200">
    <property type="entry name" value="WD40"/>
    <property type="match status" value="1"/>
</dbReference>
<dbReference type="InterPro" id="IPR036322">
    <property type="entry name" value="WD40_repeat_dom_sf"/>
</dbReference>
<dbReference type="InterPro" id="IPR045182">
    <property type="entry name" value="JINGUBANG-like"/>
</dbReference>
<dbReference type="Pfam" id="PF00400">
    <property type="entry name" value="WD40"/>
    <property type="match status" value="6"/>
</dbReference>
<reference evidence="2 3" key="1">
    <citation type="submission" date="2020-10" db="EMBL/GenBank/DDBJ databases">
        <title>Plant Genome Project.</title>
        <authorList>
            <person name="Zhang R.-G."/>
        </authorList>
    </citation>
    <scope>NUCLEOTIDE SEQUENCE [LARGE SCALE GENOMIC DNA]</scope>
    <source>
        <strain evidence="2">FAFU-HL-1</strain>
        <tissue evidence="2">Leaf</tissue>
    </source>
</reference>
<dbReference type="Gene3D" id="2.130.10.10">
    <property type="entry name" value="YVTN repeat-like/Quinoprotein amine dehydrogenase"/>
    <property type="match status" value="2"/>
</dbReference>
<dbReference type="FunFam" id="2.130.10.10:FF:000775">
    <property type="entry name" value="BnaA09g28200D protein"/>
    <property type="match status" value="1"/>
</dbReference>
<organism evidence="2 3">
    <name type="scientific">Salix dunnii</name>
    <dbReference type="NCBI Taxonomy" id="1413687"/>
    <lineage>
        <taxon>Eukaryota</taxon>
        <taxon>Viridiplantae</taxon>
        <taxon>Streptophyta</taxon>
        <taxon>Embryophyta</taxon>
        <taxon>Tracheophyta</taxon>
        <taxon>Spermatophyta</taxon>
        <taxon>Magnoliopsida</taxon>
        <taxon>eudicotyledons</taxon>
        <taxon>Gunneridae</taxon>
        <taxon>Pentapetalae</taxon>
        <taxon>rosids</taxon>
        <taxon>fabids</taxon>
        <taxon>Malpighiales</taxon>
        <taxon>Salicaceae</taxon>
        <taxon>Saliceae</taxon>
        <taxon>Salix</taxon>
    </lineage>
</organism>
<protein>
    <submittedName>
        <fullName evidence="2">Uncharacterized protein</fullName>
    </submittedName>
</protein>